<organism evidence="1 2">
    <name type="scientific">Bipolaricaulis sibiricus</name>
    <dbReference type="NCBI Taxonomy" id="2501609"/>
    <lineage>
        <taxon>Bacteria</taxon>
        <taxon>Candidatus Bipolaricaulota</taxon>
        <taxon>Candidatus Bipolaricaulia</taxon>
        <taxon>Candidatus Bipolaricaulales</taxon>
        <taxon>Candidatus Bipolaricaulaceae</taxon>
        <taxon>Candidatus Bipolaricaulis</taxon>
    </lineage>
</organism>
<accession>A0A410FSS6</accession>
<protein>
    <submittedName>
        <fullName evidence="1">Uncharacterized protein</fullName>
    </submittedName>
</protein>
<dbReference type="AlphaFoldDB" id="A0A410FSS6"/>
<evidence type="ECO:0000313" key="1">
    <source>
        <dbReference type="EMBL" id="QAA76021.1"/>
    </source>
</evidence>
<evidence type="ECO:0000313" key="2">
    <source>
        <dbReference type="Proteomes" id="UP000287233"/>
    </source>
</evidence>
<dbReference type="Proteomes" id="UP000287233">
    <property type="component" value="Chromosome"/>
</dbReference>
<gene>
    <name evidence="1" type="ORF">BIP78_0253</name>
</gene>
<dbReference type="EMBL" id="CP034928">
    <property type="protein sequence ID" value="QAA76021.1"/>
    <property type="molecule type" value="Genomic_DNA"/>
</dbReference>
<name>A0A410FSS6_BIPS1</name>
<proteinExistence type="predicted"/>
<dbReference type="KEGG" id="bih:BIP78_0253"/>
<reference evidence="2" key="1">
    <citation type="submission" date="2018-12" db="EMBL/GenBank/DDBJ databases">
        <title>Complete genome sequence of an uncultured bacterium of the candidate phylum Bipolaricaulota.</title>
        <authorList>
            <person name="Kadnikov V.V."/>
            <person name="Mardanov A.V."/>
            <person name="Beletsky A.V."/>
            <person name="Frank Y.A."/>
            <person name="Karnachuk O.V."/>
            <person name="Ravin N.V."/>
        </authorList>
    </citation>
    <scope>NUCLEOTIDE SEQUENCE [LARGE SCALE GENOMIC DNA]</scope>
</reference>
<sequence>MLPYTTTLIINRQTTDRGVKECLGEGVMAAANGLAQTISPKQQCRPNRTKEVVR</sequence>